<protein>
    <submittedName>
        <fullName evidence="2">Uncharacterized protein</fullName>
    </submittedName>
</protein>
<name>F0VQS1_NEOCL</name>
<dbReference type="OrthoDB" id="333979at2759"/>
<dbReference type="GeneID" id="13445291"/>
<feature type="compositionally biased region" description="Basic and acidic residues" evidence="1">
    <location>
        <begin position="806"/>
        <end position="851"/>
    </location>
</feature>
<sequence length="869" mass="93207">MQPGRETEKSGTGDAGAHERERGMQRETGGESPRAANDGEEKTPRQSNPQADAPPKREEVRGEAEGTDSRPQREEALTSTLPVGLAGASENWEERSGGESHREERQSSPGREEIQTGEADGAQELEKLNELFLLMVSRVRPPHGSACGALKEILRTCKFLFAKNPPHPDGPDFINRVFGFFMVPKNWGTADEEKRAICNALEEHLFLFSKRQREKLQRTIALYRAFSSRPTFEGSARGDTQAARCADSCSVPVASSSPASGSPSSPSCLVSASCSPCPPSTCVRSPAQADSGLAPPVQAPPQGVSAAPTEPSRRLNANAASGIGSASCFASFSSASSCFVKGDVVQPLQQTVNVNLYYSLAEVPEQSVLHLVLHERDPEKATRLLERLPKPAIQFNYFFVKSEPVRAPETRRNCDAASLAGSTCVGYDQDFREPPKRPDAPSSTSSLYPCFAPSSPASSRVTGRDASGALAGDETRHGDTAVTASREVYVASFPCQKEASESLESTRNGGTQAYGQCRLAGSRRKRRLSSSVSCSRRLPNPRSAQLRKRGKKACRRGDRSSFPCFRSRPRALQGELRRRSSLSGHACGDTETRSRSHGSAHEQDVRTPLHLRTALPSPSSSSVPAYASSLHSPFEAPASQHLLGDGRFVHGDGSGPGSVGAFGAGAGGGRMQLPGQGGSSVYSSAPHSLVSSSYCWFPSYSSPHAQPADSAHPGIAAARGSREAEDARHGARSDSDLIDPYKGGDDVHRGGNLRAEDTLKGRRHRPQGSIDSNSSSLAFASSAAAEYSHYRAGSERRDFPAGGHHARSEELTDGRADGSPRWRRADPESIGERTEFDIRDRRGSRRGEGDSRGPLSQTRDPYGKISAVF</sequence>
<reference evidence="4" key="3">
    <citation type="journal article" date="2012" name="PLoS Pathog.">
        <title>Comparative genomics of the apicomplexan parasites Toxoplasma gondii and Neospora caninum: Coccidia differing in host range and transmission strategy.</title>
        <authorList>
            <person name="Reid A.J."/>
            <person name="Vermont S.J."/>
            <person name="Cotton J.A."/>
            <person name="Harris D."/>
            <person name="Hill-Cawthorne G.A."/>
            <person name="Konen-Waisman S."/>
            <person name="Latham S.M."/>
            <person name="Mourier T."/>
            <person name="Norton R."/>
            <person name="Quail M.A."/>
            <person name="Sanders M."/>
            <person name="Shanmugam D."/>
            <person name="Sohal A."/>
            <person name="Wasmuth J.D."/>
            <person name="Brunk B."/>
            <person name="Grigg M.E."/>
            <person name="Howard J.C."/>
            <person name="Parkinson J."/>
            <person name="Roos D.S."/>
            <person name="Trees A.J."/>
            <person name="Berriman M."/>
            <person name="Pain A."/>
            <person name="Wastling J.M."/>
        </authorList>
    </citation>
    <scope>NUCLEOTIDE SEQUENCE [LARGE SCALE GENOMIC DNA]</scope>
    <source>
        <strain evidence="4">Liverpool</strain>
    </source>
</reference>
<feature type="compositionally biased region" description="Basic and acidic residues" evidence="1">
    <location>
        <begin position="720"/>
        <end position="735"/>
    </location>
</feature>
<feature type="region of interest" description="Disordered" evidence="1">
    <location>
        <begin position="703"/>
        <end position="776"/>
    </location>
</feature>
<feature type="compositionally biased region" description="Basic and acidic residues" evidence="1">
    <location>
        <begin position="92"/>
        <end position="114"/>
    </location>
</feature>
<feature type="region of interest" description="Disordered" evidence="1">
    <location>
        <begin position="573"/>
        <end position="628"/>
    </location>
</feature>
<keyword evidence="4" id="KW-1185">Reference proteome</keyword>
<dbReference type="EMBL" id="FR823393">
    <property type="protein sequence ID" value="CBZ56068.1"/>
    <property type="molecule type" value="Genomic_DNA"/>
</dbReference>
<feature type="region of interest" description="Disordered" evidence="1">
    <location>
        <begin position="794"/>
        <end position="869"/>
    </location>
</feature>
<dbReference type="RefSeq" id="XP_003886094.1">
    <property type="nucleotide sequence ID" value="XM_003886045.1"/>
</dbReference>
<feature type="compositionally biased region" description="Basic and acidic residues" evidence="1">
    <location>
        <begin position="1"/>
        <end position="29"/>
    </location>
</feature>
<dbReference type="VEuPathDB" id="ToxoDB:NCLIV_064940"/>
<feature type="compositionally biased region" description="Basic and acidic residues" evidence="1">
    <location>
        <begin position="54"/>
        <end position="76"/>
    </location>
</feature>
<reference evidence="3" key="4">
    <citation type="journal article" date="2015" name="PLoS ONE">
        <title>Comprehensive Evaluation of Toxoplasma gondii VEG and Neospora caninum LIV Genomes with Tachyzoite Stage Transcriptome and Proteome Defines Novel Transcript Features.</title>
        <authorList>
            <person name="Ramaprasad A."/>
            <person name="Mourier T."/>
            <person name="Naeem R."/>
            <person name="Malas T.B."/>
            <person name="Moussa E."/>
            <person name="Panigrahi A."/>
            <person name="Vermont S.J."/>
            <person name="Otto T.D."/>
            <person name="Wastling J."/>
            <person name="Pain A."/>
        </authorList>
    </citation>
    <scope>NUCLEOTIDE SEQUENCE</scope>
    <source>
        <strain evidence="3">Liverpool</strain>
    </source>
</reference>
<feature type="compositionally biased region" description="Low complexity" evidence="1">
    <location>
        <begin position="614"/>
        <end position="628"/>
    </location>
</feature>
<evidence type="ECO:0000256" key="1">
    <source>
        <dbReference type="SAM" id="MobiDB-lite"/>
    </source>
</evidence>
<evidence type="ECO:0000313" key="4">
    <source>
        <dbReference type="Proteomes" id="UP000007494"/>
    </source>
</evidence>
<organism evidence="2 4">
    <name type="scientific">Neospora caninum (strain Liverpool)</name>
    <dbReference type="NCBI Taxonomy" id="572307"/>
    <lineage>
        <taxon>Eukaryota</taxon>
        <taxon>Sar</taxon>
        <taxon>Alveolata</taxon>
        <taxon>Apicomplexa</taxon>
        <taxon>Conoidasida</taxon>
        <taxon>Coccidia</taxon>
        <taxon>Eucoccidiorida</taxon>
        <taxon>Eimeriorina</taxon>
        <taxon>Sarcocystidae</taxon>
        <taxon>Neospora</taxon>
    </lineage>
</organism>
<feature type="compositionally biased region" description="Basic residues" evidence="1">
    <location>
        <begin position="545"/>
        <end position="554"/>
    </location>
</feature>
<feature type="compositionally biased region" description="Basic and acidic residues" evidence="1">
    <location>
        <begin position="588"/>
        <end position="607"/>
    </location>
</feature>
<dbReference type="AlphaFoldDB" id="F0VQS1"/>
<dbReference type="eggNOG" id="ENOG502R08P">
    <property type="taxonomic scope" value="Eukaryota"/>
</dbReference>
<feature type="region of interest" description="Disordered" evidence="1">
    <location>
        <begin position="500"/>
        <end position="560"/>
    </location>
</feature>
<gene>
    <name evidence="3" type="ORF">BN1204_064940</name>
    <name evidence="2" type="ORF">NCLIV_064940</name>
</gene>
<feature type="region of interest" description="Disordered" evidence="1">
    <location>
        <begin position="1"/>
        <end position="119"/>
    </location>
</feature>
<feature type="region of interest" description="Disordered" evidence="1">
    <location>
        <begin position="288"/>
        <end position="313"/>
    </location>
</feature>
<feature type="region of interest" description="Disordered" evidence="1">
    <location>
        <begin position="428"/>
        <end position="479"/>
    </location>
</feature>
<dbReference type="InParanoid" id="F0VQS1"/>
<dbReference type="EMBL" id="LN714487">
    <property type="protein sequence ID" value="CEL70816.1"/>
    <property type="molecule type" value="Genomic_DNA"/>
</dbReference>
<feature type="compositionally biased region" description="Basic and acidic residues" evidence="1">
    <location>
        <begin position="429"/>
        <end position="439"/>
    </location>
</feature>
<reference evidence="2" key="1">
    <citation type="submission" date="2011-02" db="EMBL/GenBank/DDBJ databases">
        <authorList>
            <person name="Aslett M."/>
        </authorList>
    </citation>
    <scope>NUCLEOTIDE SEQUENCE</scope>
    <source>
        <strain evidence="2">Liverpool</strain>
    </source>
</reference>
<evidence type="ECO:0000313" key="2">
    <source>
        <dbReference type="EMBL" id="CBZ56068.1"/>
    </source>
</evidence>
<feature type="compositionally biased region" description="Basic and acidic residues" evidence="1">
    <location>
        <begin position="742"/>
        <end position="760"/>
    </location>
</feature>
<reference evidence="2" key="2">
    <citation type="submission" date="2011-03" db="EMBL/GenBank/DDBJ databases">
        <title>Comparative genomics and transcriptomics of Neospora caninum and Toxoplasma gondii.</title>
        <authorList>
            <person name="Reid A.J."/>
            <person name="Sohal A."/>
            <person name="Harris D."/>
            <person name="Quail M."/>
            <person name="Sanders M."/>
            <person name="Berriman M."/>
            <person name="Wastling J.M."/>
            <person name="Pain A."/>
        </authorList>
    </citation>
    <scope>NUCLEOTIDE SEQUENCE</scope>
    <source>
        <strain evidence="2">Liverpool</strain>
    </source>
</reference>
<accession>F0VQS1</accession>
<dbReference type="OMA" id="TISKHWD"/>
<dbReference type="Proteomes" id="UP000007494">
    <property type="component" value="Chromosome XII"/>
</dbReference>
<feature type="compositionally biased region" description="Polar residues" evidence="1">
    <location>
        <begin position="502"/>
        <end position="514"/>
    </location>
</feature>
<evidence type="ECO:0000313" key="3">
    <source>
        <dbReference type="EMBL" id="CEL70816.1"/>
    </source>
</evidence>
<proteinExistence type="predicted"/>